<feature type="region of interest" description="Disordered" evidence="1">
    <location>
        <begin position="17"/>
        <end position="139"/>
    </location>
</feature>
<dbReference type="EMBL" id="KL198186">
    <property type="protein sequence ID" value="KDQ05797.1"/>
    <property type="molecule type" value="Genomic_DNA"/>
</dbReference>
<keyword evidence="3" id="KW-1185">Reference proteome</keyword>
<organism evidence="2 3">
    <name type="scientific">Botryobasidium botryosum (strain FD-172 SS1)</name>
    <dbReference type="NCBI Taxonomy" id="930990"/>
    <lineage>
        <taxon>Eukaryota</taxon>
        <taxon>Fungi</taxon>
        <taxon>Dikarya</taxon>
        <taxon>Basidiomycota</taxon>
        <taxon>Agaricomycotina</taxon>
        <taxon>Agaricomycetes</taxon>
        <taxon>Cantharellales</taxon>
        <taxon>Botryobasidiaceae</taxon>
        <taxon>Botryobasidium</taxon>
    </lineage>
</organism>
<reference evidence="3" key="1">
    <citation type="journal article" date="2014" name="Proc. Natl. Acad. Sci. U.S.A.">
        <title>Extensive sampling of basidiomycete genomes demonstrates inadequacy of the white-rot/brown-rot paradigm for wood decay fungi.</title>
        <authorList>
            <person name="Riley R."/>
            <person name="Salamov A.A."/>
            <person name="Brown D.W."/>
            <person name="Nagy L.G."/>
            <person name="Floudas D."/>
            <person name="Held B.W."/>
            <person name="Levasseur A."/>
            <person name="Lombard V."/>
            <person name="Morin E."/>
            <person name="Otillar R."/>
            <person name="Lindquist E.A."/>
            <person name="Sun H."/>
            <person name="LaButti K.M."/>
            <person name="Schmutz J."/>
            <person name="Jabbour D."/>
            <person name="Luo H."/>
            <person name="Baker S.E."/>
            <person name="Pisabarro A.G."/>
            <person name="Walton J.D."/>
            <person name="Blanchette R.A."/>
            <person name="Henrissat B."/>
            <person name="Martin F."/>
            <person name="Cullen D."/>
            <person name="Hibbett D.S."/>
            <person name="Grigoriev I.V."/>
        </authorList>
    </citation>
    <scope>NUCLEOTIDE SEQUENCE [LARGE SCALE GENOMIC DNA]</scope>
    <source>
        <strain evidence="3">FD-172 SS1</strain>
    </source>
</reference>
<dbReference type="AlphaFoldDB" id="A0A067M1S1"/>
<sequence>MPDEAWDSDFAMPAQVSLPQKIKPDELTTTSKKVPLFLEDPSDEEPVKKDKGKGKASSNTPGKRAAQRLPQATASSSTKAEKISTASPVVSISEYSSEEDVHLLARSKGKKQLSMSPTPATMAAFRTPSPPFENPGAEPFIISDDDELPEPNAIVAASIARSQSSQTSTTVAVGTGPSVHPSGSATQPLKRTWSEVEFQEDYSLVFQPFGDEAIEDELNPWKRQAK</sequence>
<accession>A0A067M1S1</accession>
<name>A0A067M1S1_BOTB1</name>
<feature type="compositionally biased region" description="Polar residues" evidence="1">
    <location>
        <begin position="70"/>
        <end position="95"/>
    </location>
</feature>
<protein>
    <submittedName>
        <fullName evidence="2">Uncharacterized protein</fullName>
    </submittedName>
</protein>
<evidence type="ECO:0000313" key="3">
    <source>
        <dbReference type="Proteomes" id="UP000027195"/>
    </source>
</evidence>
<evidence type="ECO:0000256" key="1">
    <source>
        <dbReference type="SAM" id="MobiDB-lite"/>
    </source>
</evidence>
<feature type="compositionally biased region" description="Low complexity" evidence="1">
    <location>
        <begin position="159"/>
        <end position="173"/>
    </location>
</feature>
<feature type="region of interest" description="Disordered" evidence="1">
    <location>
        <begin position="159"/>
        <end position="190"/>
    </location>
</feature>
<dbReference type="Proteomes" id="UP000027195">
    <property type="component" value="Unassembled WGS sequence"/>
</dbReference>
<proteinExistence type="predicted"/>
<evidence type="ECO:0000313" key="2">
    <source>
        <dbReference type="EMBL" id="KDQ05797.1"/>
    </source>
</evidence>
<gene>
    <name evidence="2" type="ORF">BOTBODRAFT_182222</name>
</gene>
<dbReference type="HOGENOM" id="CLU_1224577_0_0_1"/>
<dbReference type="InParanoid" id="A0A067M1S1"/>